<accession>A0AAV3YM61</accession>
<gene>
    <name evidence="1" type="ORF">PoB_001060900</name>
</gene>
<dbReference type="Proteomes" id="UP000735302">
    <property type="component" value="Unassembled WGS sequence"/>
</dbReference>
<reference evidence="1 2" key="1">
    <citation type="journal article" date="2021" name="Elife">
        <title>Chloroplast acquisition without the gene transfer in kleptoplastic sea slugs, Plakobranchus ocellatus.</title>
        <authorList>
            <person name="Maeda T."/>
            <person name="Takahashi S."/>
            <person name="Yoshida T."/>
            <person name="Shimamura S."/>
            <person name="Takaki Y."/>
            <person name="Nagai Y."/>
            <person name="Toyoda A."/>
            <person name="Suzuki Y."/>
            <person name="Arimoto A."/>
            <person name="Ishii H."/>
            <person name="Satoh N."/>
            <person name="Nishiyama T."/>
            <person name="Hasebe M."/>
            <person name="Maruyama T."/>
            <person name="Minagawa J."/>
            <person name="Obokata J."/>
            <person name="Shigenobu S."/>
        </authorList>
    </citation>
    <scope>NUCLEOTIDE SEQUENCE [LARGE SCALE GENOMIC DNA]</scope>
</reference>
<protein>
    <submittedName>
        <fullName evidence="1">Uncharacterized protein</fullName>
    </submittedName>
</protein>
<evidence type="ECO:0000313" key="1">
    <source>
        <dbReference type="EMBL" id="GFN84103.1"/>
    </source>
</evidence>
<name>A0AAV3YM61_9GAST</name>
<comment type="caution">
    <text evidence="1">The sequence shown here is derived from an EMBL/GenBank/DDBJ whole genome shotgun (WGS) entry which is preliminary data.</text>
</comment>
<organism evidence="1 2">
    <name type="scientific">Plakobranchus ocellatus</name>
    <dbReference type="NCBI Taxonomy" id="259542"/>
    <lineage>
        <taxon>Eukaryota</taxon>
        <taxon>Metazoa</taxon>
        <taxon>Spiralia</taxon>
        <taxon>Lophotrochozoa</taxon>
        <taxon>Mollusca</taxon>
        <taxon>Gastropoda</taxon>
        <taxon>Heterobranchia</taxon>
        <taxon>Euthyneura</taxon>
        <taxon>Panpulmonata</taxon>
        <taxon>Sacoglossa</taxon>
        <taxon>Placobranchoidea</taxon>
        <taxon>Plakobranchidae</taxon>
        <taxon>Plakobranchus</taxon>
    </lineage>
</organism>
<proteinExistence type="predicted"/>
<dbReference type="EMBL" id="BLXT01001278">
    <property type="protein sequence ID" value="GFN84103.1"/>
    <property type="molecule type" value="Genomic_DNA"/>
</dbReference>
<evidence type="ECO:0000313" key="2">
    <source>
        <dbReference type="Proteomes" id="UP000735302"/>
    </source>
</evidence>
<sequence length="218" mass="23966">MKCERVQLHGSVVCGRTSFTIVMISGLRPRSALHLDTCVEFELAGHKEGPCMFPLVTPTGLQWLHYTKIWKYQWRIIQKQSQISLEECGNARDHAHQCVSVRTTPQAVPPTLRRHSSNKLELARPTTASTVTGLSAAAVLASVATGHLVSTATVAVASATSSNSPKSCCRSSQHRLSSLLARCHGHGPLIWDKRCHLSCQQLMPRCLQCRCQPPSLHL</sequence>
<keyword evidence="2" id="KW-1185">Reference proteome</keyword>
<dbReference type="AlphaFoldDB" id="A0AAV3YM61"/>